<evidence type="ECO:0008006" key="4">
    <source>
        <dbReference type="Google" id="ProtNLM"/>
    </source>
</evidence>
<keyword evidence="3" id="KW-1185">Reference proteome</keyword>
<evidence type="ECO:0000313" key="3">
    <source>
        <dbReference type="Proteomes" id="UP000054560"/>
    </source>
</evidence>
<feature type="compositionally biased region" description="Basic and acidic residues" evidence="1">
    <location>
        <begin position="1"/>
        <end position="10"/>
    </location>
</feature>
<reference evidence="2 3" key="1">
    <citation type="submission" date="2011-02" db="EMBL/GenBank/DDBJ databases">
        <title>The Genome Sequence of Sphaeroforma arctica JP610.</title>
        <authorList>
            <consortium name="The Broad Institute Genome Sequencing Platform"/>
            <person name="Russ C."/>
            <person name="Cuomo C."/>
            <person name="Young S.K."/>
            <person name="Zeng Q."/>
            <person name="Gargeya S."/>
            <person name="Alvarado L."/>
            <person name="Berlin A."/>
            <person name="Chapman S.B."/>
            <person name="Chen Z."/>
            <person name="Freedman E."/>
            <person name="Gellesch M."/>
            <person name="Goldberg J."/>
            <person name="Griggs A."/>
            <person name="Gujja S."/>
            <person name="Heilman E."/>
            <person name="Heiman D."/>
            <person name="Howarth C."/>
            <person name="Mehta T."/>
            <person name="Neiman D."/>
            <person name="Pearson M."/>
            <person name="Roberts A."/>
            <person name="Saif S."/>
            <person name="Shea T."/>
            <person name="Shenoy N."/>
            <person name="Sisk P."/>
            <person name="Stolte C."/>
            <person name="Sykes S."/>
            <person name="White J."/>
            <person name="Yandava C."/>
            <person name="Burger G."/>
            <person name="Gray M.W."/>
            <person name="Holland P.W.H."/>
            <person name="King N."/>
            <person name="Lang F.B.F."/>
            <person name="Roger A.J."/>
            <person name="Ruiz-Trillo I."/>
            <person name="Haas B."/>
            <person name="Nusbaum C."/>
            <person name="Birren B."/>
        </authorList>
    </citation>
    <scope>NUCLEOTIDE SEQUENCE [LARGE SCALE GENOMIC DNA]</scope>
    <source>
        <strain evidence="2 3">JP610</strain>
    </source>
</reference>
<accession>A0A0L0FTP3</accession>
<organism evidence="2 3">
    <name type="scientific">Sphaeroforma arctica JP610</name>
    <dbReference type="NCBI Taxonomy" id="667725"/>
    <lineage>
        <taxon>Eukaryota</taxon>
        <taxon>Ichthyosporea</taxon>
        <taxon>Ichthyophonida</taxon>
        <taxon>Sphaeroforma</taxon>
    </lineage>
</organism>
<evidence type="ECO:0000313" key="2">
    <source>
        <dbReference type="EMBL" id="KNC80172.1"/>
    </source>
</evidence>
<dbReference type="PANTHER" id="PTHR34066">
    <property type="entry name" value="GROWTH FACTOR 2"/>
    <property type="match status" value="1"/>
</dbReference>
<protein>
    <recommendedName>
        <fullName evidence="4">DUF1764 domain-containing protein</fullName>
    </recommendedName>
</protein>
<dbReference type="Pfam" id="PF08576">
    <property type="entry name" value="DUF1764"/>
    <property type="match status" value="1"/>
</dbReference>
<dbReference type="RefSeq" id="XP_014154074.1">
    <property type="nucleotide sequence ID" value="XM_014298599.1"/>
</dbReference>
<evidence type="ECO:0000256" key="1">
    <source>
        <dbReference type="SAM" id="MobiDB-lite"/>
    </source>
</evidence>
<gene>
    <name evidence="2" type="ORF">SARC_07465</name>
</gene>
<dbReference type="AlphaFoldDB" id="A0A0L0FTP3"/>
<sequence length="197" mass="21400">MSKVNVKEVTIKTPPQHGQSRKIGSDTASSKSKLPKDSSTKANRATKGKGFDKGGNTAKQTKTKGGKGSDIDNIFAAAKPTKKSKQTSEIDDIFSSATSKKKSKITHEDGDGSTDSDALAGDESEENVYSKLKNKKRQTAAVIKPADDDDDFFDARGLKNSKRRKFDGCLVYHYDELKLSANAGKTDDCPFDCRCCY</sequence>
<name>A0A0L0FTP3_9EUKA</name>
<dbReference type="GeneID" id="25907969"/>
<dbReference type="PANTHER" id="PTHR34066:SF1">
    <property type="entry name" value="DUF1764 FAMILY PROTEIN"/>
    <property type="match status" value="1"/>
</dbReference>
<feature type="region of interest" description="Disordered" evidence="1">
    <location>
        <begin position="1"/>
        <end position="125"/>
    </location>
</feature>
<proteinExistence type="predicted"/>
<dbReference type="EMBL" id="KQ242189">
    <property type="protein sequence ID" value="KNC80172.1"/>
    <property type="molecule type" value="Genomic_DNA"/>
</dbReference>
<dbReference type="InterPro" id="IPR013885">
    <property type="entry name" value="DUF1764_euk"/>
</dbReference>
<dbReference type="OrthoDB" id="20835at2759"/>
<dbReference type="Proteomes" id="UP000054560">
    <property type="component" value="Unassembled WGS sequence"/>
</dbReference>